<name>A0AAU3HRF2_9ACTN</name>
<dbReference type="AlphaFoldDB" id="A0AAU3HRF2"/>
<accession>A0AAU3HRF2</accession>
<evidence type="ECO:0000313" key="1">
    <source>
        <dbReference type="EMBL" id="WTZ06788.1"/>
    </source>
</evidence>
<reference evidence="1" key="1">
    <citation type="submission" date="2022-10" db="EMBL/GenBank/DDBJ databases">
        <title>The complete genomes of actinobacterial strains from the NBC collection.</title>
        <authorList>
            <person name="Joergensen T.S."/>
            <person name="Alvarez Arevalo M."/>
            <person name="Sterndorff E.B."/>
            <person name="Faurdal D."/>
            <person name="Vuksanovic O."/>
            <person name="Mourched A.-S."/>
            <person name="Charusanti P."/>
            <person name="Shaw S."/>
            <person name="Blin K."/>
            <person name="Weber T."/>
        </authorList>
    </citation>
    <scope>NUCLEOTIDE SEQUENCE</scope>
    <source>
        <strain evidence="1">NBC_01393</strain>
    </source>
</reference>
<dbReference type="EMBL" id="CP109546">
    <property type="protein sequence ID" value="WTZ06788.1"/>
    <property type="molecule type" value="Genomic_DNA"/>
</dbReference>
<gene>
    <name evidence="1" type="ORF">OG699_01360</name>
</gene>
<proteinExistence type="predicted"/>
<organism evidence="1">
    <name type="scientific">Streptomyces sp. NBC_01393</name>
    <dbReference type="NCBI Taxonomy" id="2903851"/>
    <lineage>
        <taxon>Bacteria</taxon>
        <taxon>Bacillati</taxon>
        <taxon>Actinomycetota</taxon>
        <taxon>Actinomycetes</taxon>
        <taxon>Kitasatosporales</taxon>
        <taxon>Streptomycetaceae</taxon>
        <taxon>Streptomyces</taxon>
    </lineage>
</organism>
<sequence>MWHLSRRYGPRTSFSARLASRAKANAGGSQTLFADQVGICSDQVTDRTGGEQKCAPDELFNAGLKRSLPMRSRARDQARLGAETRSILE</sequence>
<protein>
    <submittedName>
        <fullName evidence="1">Uncharacterized protein</fullName>
    </submittedName>
</protein>